<evidence type="ECO:0000259" key="1">
    <source>
        <dbReference type="Pfam" id="PF00326"/>
    </source>
</evidence>
<comment type="caution">
    <text evidence="2">The sequence shown here is derived from an EMBL/GenBank/DDBJ whole genome shotgun (WGS) entry which is preliminary data.</text>
</comment>
<dbReference type="EMBL" id="BAABGL010000014">
    <property type="protein sequence ID" value="GAA4391682.1"/>
    <property type="molecule type" value="Genomic_DNA"/>
</dbReference>
<dbReference type="Gene3D" id="3.40.50.1820">
    <property type="entry name" value="alpha/beta hydrolase"/>
    <property type="match status" value="1"/>
</dbReference>
<reference evidence="3" key="1">
    <citation type="journal article" date="2019" name="Int. J. Syst. Evol. Microbiol.">
        <title>The Global Catalogue of Microorganisms (GCM) 10K type strain sequencing project: providing services to taxonomists for standard genome sequencing and annotation.</title>
        <authorList>
            <consortium name="The Broad Institute Genomics Platform"/>
            <consortium name="The Broad Institute Genome Sequencing Center for Infectious Disease"/>
            <person name="Wu L."/>
            <person name="Ma J."/>
        </authorList>
    </citation>
    <scope>NUCLEOTIDE SEQUENCE [LARGE SCALE GENOMIC DNA]</scope>
    <source>
        <strain evidence="3">JCM 17808</strain>
    </source>
</reference>
<dbReference type="SUPFAM" id="SSF53474">
    <property type="entry name" value="alpha/beta-Hydrolases"/>
    <property type="match status" value="1"/>
</dbReference>
<evidence type="ECO:0000313" key="2">
    <source>
        <dbReference type="EMBL" id="GAA4391682.1"/>
    </source>
</evidence>
<dbReference type="Pfam" id="PF00326">
    <property type="entry name" value="Peptidase_S9"/>
    <property type="match status" value="1"/>
</dbReference>
<organism evidence="2 3">
    <name type="scientific">Brevibacterium pityocampae</name>
    <dbReference type="NCBI Taxonomy" id="506594"/>
    <lineage>
        <taxon>Bacteria</taxon>
        <taxon>Bacillati</taxon>
        <taxon>Actinomycetota</taxon>
        <taxon>Actinomycetes</taxon>
        <taxon>Micrococcales</taxon>
        <taxon>Brevibacteriaceae</taxon>
        <taxon>Brevibacterium</taxon>
    </lineage>
</organism>
<protein>
    <submittedName>
        <fullName evidence="2">Prolyl oligopeptidase family serine peptidase</fullName>
    </submittedName>
</protein>
<dbReference type="SUPFAM" id="SSF82171">
    <property type="entry name" value="DPP6 N-terminal domain-like"/>
    <property type="match status" value="1"/>
</dbReference>
<dbReference type="PANTHER" id="PTHR43056:SF5">
    <property type="entry name" value="PEPTIDASE S9 PROLYL OLIGOPEPTIDASE CATALYTIC DOMAIN-CONTAINING PROTEIN"/>
    <property type="match status" value="1"/>
</dbReference>
<feature type="domain" description="Peptidase S9 prolyl oligopeptidase catalytic" evidence="1">
    <location>
        <begin position="437"/>
        <end position="643"/>
    </location>
</feature>
<evidence type="ECO:0000313" key="3">
    <source>
        <dbReference type="Proteomes" id="UP001500642"/>
    </source>
</evidence>
<accession>A0ABP8JJ89</accession>
<dbReference type="PANTHER" id="PTHR43056">
    <property type="entry name" value="PEPTIDASE S9 PROLYL OLIGOPEPTIDASE"/>
    <property type="match status" value="1"/>
</dbReference>
<dbReference type="InterPro" id="IPR011042">
    <property type="entry name" value="6-blade_b-propeller_TolB-like"/>
</dbReference>
<sequence length="659" mass="71141">MSTAPFGSWDSPITAAHVAAGSEPIQRARFAGDAIWYSQRISDEEGRTGIFVSRTGRFGDGELVLPCGHNARSRVHEYGGGAWEIDGPSGTLYFVNATGQRVHALDTTDPGARPVPLTPATRSTVRYGDLVLSGDRLLAVRESHRAPGEVHRSIVAIETGGPDAGALVTLAEGPHFLAWPRISPDGRHLSFVGWDHPHMPWDETRVYIQELSEGRPVGPAVAIFGRAEESVLQPEWLGSSTLVVSADRTGWWELYRLDVPTFLARCRGEAGARPAEEVPLLSTDGEIGGPLWSLGDRWHLPVEHGNRIIAESRYGTSSLVWSDVRTGEHRIIDCGLTSFSIQDYREGAALLVGGSAHRVSGLYTFELASGELSPVALSNARLAHADHYPTAELREFDGVPAVVYPPRSPGFSGPAGEVPPYVAFVHGGPTGQAVPMVSAHHAFFTSRGIGVVDVNYGGSTGYGRAYRNRLRGQWGIVDVQDTVTVLRGLAAAGEADPDRLAISGGSAGGWTVLNALTTTTDFACGASYYGVAELTRFVTETHDFESHYIGTLVGPLPESAEIYEERAPLNRLDALSAPVAVFHGALDTVVPQSQTRRLVAALERLDLPFVAKVYPRESHGFVRPENLIDSLETELGFYGRIMGFDTPGIRRVHLRGRGR</sequence>
<gene>
    <name evidence="2" type="ORF">GCM10023167_19170</name>
</gene>
<dbReference type="RefSeq" id="WP_345031669.1">
    <property type="nucleotide sequence ID" value="NZ_BAABGL010000014.1"/>
</dbReference>
<dbReference type="InterPro" id="IPR029058">
    <property type="entry name" value="AB_hydrolase_fold"/>
</dbReference>
<proteinExistence type="predicted"/>
<name>A0ABP8JJ89_9MICO</name>
<dbReference type="InterPro" id="IPR050585">
    <property type="entry name" value="Xaa-Pro_dipeptidyl-ppase/CocE"/>
</dbReference>
<dbReference type="InterPro" id="IPR001375">
    <property type="entry name" value="Peptidase_S9_cat"/>
</dbReference>
<dbReference type="Gene3D" id="2.120.10.30">
    <property type="entry name" value="TolB, C-terminal domain"/>
    <property type="match status" value="1"/>
</dbReference>
<keyword evidence="3" id="KW-1185">Reference proteome</keyword>
<dbReference type="Proteomes" id="UP001500642">
    <property type="component" value="Unassembled WGS sequence"/>
</dbReference>